<dbReference type="InterPro" id="IPR043131">
    <property type="entry name" value="BCAT-like_N"/>
</dbReference>
<dbReference type="eggNOG" id="COG0115">
    <property type="taxonomic scope" value="Bacteria"/>
</dbReference>
<dbReference type="InterPro" id="IPR001544">
    <property type="entry name" value="Aminotrans_IV"/>
</dbReference>
<evidence type="ECO:0000313" key="12">
    <source>
        <dbReference type="Proteomes" id="UP000002222"/>
    </source>
</evidence>
<dbReference type="STRING" id="525898.Sdel_1210"/>
<evidence type="ECO:0000256" key="5">
    <source>
        <dbReference type="ARBA" id="ARBA00009320"/>
    </source>
</evidence>
<dbReference type="GO" id="GO:0005829">
    <property type="term" value="C:cytosol"/>
    <property type="evidence" value="ECO:0007669"/>
    <property type="project" value="TreeGrafter"/>
</dbReference>
<comment type="cofactor">
    <cofactor evidence="1">
        <name>pyridoxal 5'-phosphate</name>
        <dbReference type="ChEBI" id="CHEBI:597326"/>
    </cofactor>
</comment>
<evidence type="ECO:0000256" key="9">
    <source>
        <dbReference type="ARBA" id="ARBA00048798"/>
    </source>
</evidence>
<evidence type="ECO:0000256" key="3">
    <source>
        <dbReference type="ARBA" id="ARBA00004931"/>
    </source>
</evidence>
<evidence type="ECO:0000256" key="1">
    <source>
        <dbReference type="ARBA" id="ARBA00001933"/>
    </source>
</evidence>
<protein>
    <recommendedName>
        <fullName evidence="6">branched-chain-amino-acid transaminase</fullName>
        <ecNumber evidence="6">2.6.1.42</ecNumber>
    </recommendedName>
</protein>
<comment type="similarity">
    <text evidence="5">Belongs to the class-IV pyridoxal-phosphate-dependent aminotransferase family.</text>
</comment>
<evidence type="ECO:0000256" key="10">
    <source>
        <dbReference type="ARBA" id="ARBA00049229"/>
    </source>
</evidence>
<evidence type="ECO:0000256" key="2">
    <source>
        <dbReference type="ARBA" id="ARBA00004824"/>
    </source>
</evidence>
<proteinExistence type="inferred from homology"/>
<comment type="pathway">
    <text evidence="4">Amino-acid biosynthesis; L-leucine biosynthesis; L-leucine from 3-methyl-2-oxobutanoate: step 4/4.</text>
</comment>
<organism evidence="11 12">
    <name type="scientific">Sulfurospirillum deleyianum (strain ATCC 51133 / DSM 6946 / 5175)</name>
    <dbReference type="NCBI Taxonomy" id="525898"/>
    <lineage>
        <taxon>Bacteria</taxon>
        <taxon>Pseudomonadati</taxon>
        <taxon>Campylobacterota</taxon>
        <taxon>Epsilonproteobacteria</taxon>
        <taxon>Campylobacterales</taxon>
        <taxon>Sulfurospirillaceae</taxon>
        <taxon>Sulfurospirillum</taxon>
    </lineage>
</organism>
<evidence type="ECO:0000313" key="11">
    <source>
        <dbReference type="EMBL" id="ACZ12233.1"/>
    </source>
</evidence>
<dbReference type="FunFam" id="3.20.10.10:FF:000002">
    <property type="entry name" value="D-alanine aminotransferase"/>
    <property type="match status" value="1"/>
</dbReference>
<reference evidence="12" key="1">
    <citation type="submission" date="2009-11" db="EMBL/GenBank/DDBJ databases">
        <title>The complete genome of Sulfurospirillum deleyianum DSM 6946.</title>
        <authorList>
            <consortium name="US DOE Joint Genome Institute (JGI-PGF)"/>
            <person name="Lucas S."/>
            <person name="Copeland A."/>
            <person name="Lapidus A."/>
            <person name="Glavina del Rio T."/>
            <person name="Dalin E."/>
            <person name="Tice H."/>
            <person name="Bruce D."/>
            <person name="Goodwin L."/>
            <person name="Pitluck S."/>
            <person name="Kyrpides N."/>
            <person name="Mavromatis K."/>
            <person name="Ivanova N."/>
            <person name="Ovchinnikova G."/>
            <person name="Munk A.C."/>
            <person name="Lu M."/>
            <person name="Brettin T."/>
            <person name="Detter J.C."/>
            <person name="Han C."/>
            <person name="Tapia R."/>
            <person name="Larimer F."/>
            <person name="Land M."/>
            <person name="Hauser L."/>
            <person name="Markowitz V."/>
            <person name="Cheng J.F."/>
            <person name="Hugenholtz P."/>
            <person name="Woyke T."/>
            <person name="Wu D."/>
            <person name="Aumann P."/>
            <person name="Schneider S."/>
            <person name="Lang E."/>
            <person name="Spring S."/>
            <person name="Klenk H.P."/>
            <person name="Eisen J.A."/>
        </authorList>
    </citation>
    <scope>NUCLEOTIDE SEQUENCE [LARGE SCALE GENOMIC DNA]</scope>
    <source>
        <strain evidence="12">ATCC 51133 / DSM 6946 / 5175</strain>
    </source>
</reference>
<dbReference type="Proteomes" id="UP000002222">
    <property type="component" value="Chromosome"/>
</dbReference>
<evidence type="ECO:0000256" key="7">
    <source>
        <dbReference type="ARBA" id="ARBA00022898"/>
    </source>
</evidence>
<dbReference type="KEGG" id="sdl:Sdel_1210"/>
<dbReference type="Pfam" id="PF01063">
    <property type="entry name" value="Aminotran_4"/>
    <property type="match status" value="1"/>
</dbReference>
<dbReference type="AlphaFoldDB" id="D1B2B3"/>
<dbReference type="Gene3D" id="3.30.470.10">
    <property type="match status" value="1"/>
</dbReference>
<dbReference type="RefSeq" id="WP_012856990.1">
    <property type="nucleotide sequence ID" value="NC_013512.1"/>
</dbReference>
<name>D1B2B3_SULD5</name>
<dbReference type="InterPro" id="IPR050571">
    <property type="entry name" value="Class-IV_PLP-Dep_Aminotrnsfr"/>
</dbReference>
<dbReference type="HOGENOM" id="CLU_020844_4_1_7"/>
<keyword evidence="12" id="KW-1185">Reference proteome</keyword>
<evidence type="ECO:0000256" key="4">
    <source>
        <dbReference type="ARBA" id="ARBA00005072"/>
    </source>
</evidence>
<dbReference type="OrthoDB" id="9805628at2"/>
<accession>D1B2B3</accession>
<dbReference type="Gene3D" id="3.20.10.10">
    <property type="entry name" value="D-amino Acid Aminotransferase, subunit A, domain 2"/>
    <property type="match status" value="1"/>
</dbReference>
<dbReference type="NCBIfam" id="NF005209">
    <property type="entry name" value="PRK06680.1"/>
    <property type="match status" value="1"/>
</dbReference>
<sequence length="286" mass="31777">MENIVFLNGDFCKAEDAKISIFDRGFIFGDGIYEVVPVINGKVIDKAPFYERFEASLKKISLASPFCRAELDAILDVLIAKNEIVEGGIYMQVTRGVAPREFFFPENTPPTFMAFTFKKNIINNPLATTGVKVASVTDIRWKRRDIKSTSLLGQVLAKEEVHQKGVYEGWMVEDGMVTEGTSSAAFIVKDGVIITRPLSNAILPSIRRKLLLEHTKEHGIKVEERLFSIEEALNADEAFMASATTFVLPIIEIDGKPIGNGKPGPMAKKLREMYVEAALKEANESK</sequence>
<dbReference type="EC" id="2.6.1.42" evidence="6"/>
<dbReference type="GO" id="GO:0046394">
    <property type="term" value="P:carboxylic acid biosynthetic process"/>
    <property type="evidence" value="ECO:0007669"/>
    <property type="project" value="UniProtKB-ARBA"/>
</dbReference>
<keyword evidence="11" id="KW-0808">Transferase</keyword>
<dbReference type="GO" id="GO:0008652">
    <property type="term" value="P:amino acid biosynthetic process"/>
    <property type="evidence" value="ECO:0007669"/>
    <property type="project" value="UniProtKB-ARBA"/>
</dbReference>
<keyword evidence="11" id="KW-0032">Aminotransferase</keyword>
<dbReference type="InterPro" id="IPR036038">
    <property type="entry name" value="Aminotransferase-like"/>
</dbReference>
<comment type="catalytic activity">
    <reaction evidence="10">
        <text>L-leucine + 2-oxoglutarate = 4-methyl-2-oxopentanoate + L-glutamate</text>
        <dbReference type="Rhea" id="RHEA:18321"/>
        <dbReference type="ChEBI" id="CHEBI:16810"/>
        <dbReference type="ChEBI" id="CHEBI:17865"/>
        <dbReference type="ChEBI" id="CHEBI:29985"/>
        <dbReference type="ChEBI" id="CHEBI:57427"/>
        <dbReference type="EC" id="2.6.1.42"/>
    </reaction>
</comment>
<gene>
    <name evidence="11" type="ordered locus">Sdel_1210</name>
</gene>
<dbReference type="PANTHER" id="PTHR42743">
    <property type="entry name" value="AMINO-ACID AMINOTRANSFERASE"/>
    <property type="match status" value="1"/>
</dbReference>
<evidence type="ECO:0000256" key="8">
    <source>
        <dbReference type="ARBA" id="ARBA00048212"/>
    </source>
</evidence>
<reference evidence="11 12" key="2">
    <citation type="journal article" date="2010" name="Stand. Genomic Sci.">
        <title>Complete genome sequence of Sulfurospirillum deleyianum type strain (5175).</title>
        <authorList>
            <person name="Sikorski J."/>
            <person name="Lapidus A."/>
            <person name="Copeland A."/>
            <person name="Glavina Del Rio T."/>
            <person name="Nolan M."/>
            <person name="Lucas S."/>
            <person name="Chen F."/>
            <person name="Tice H."/>
            <person name="Cheng J.F."/>
            <person name="Saunders E."/>
            <person name="Bruce D."/>
            <person name="Goodwin L."/>
            <person name="Pitluck S."/>
            <person name="Ovchinnikova G."/>
            <person name="Pati A."/>
            <person name="Ivanova N."/>
            <person name="Mavromatis K."/>
            <person name="Chen A."/>
            <person name="Palaniappan K."/>
            <person name="Chain P."/>
            <person name="Land M."/>
            <person name="Hauser L."/>
            <person name="Chang Y.J."/>
            <person name="Jeffries C.D."/>
            <person name="Brettin T."/>
            <person name="Detter J.C."/>
            <person name="Han C."/>
            <person name="Rohde M."/>
            <person name="Lang E."/>
            <person name="Spring S."/>
            <person name="Goker M."/>
            <person name="Bristow J."/>
            <person name="Eisen J.A."/>
            <person name="Markowitz V."/>
            <person name="Hugenholtz P."/>
            <person name="Kyrpides N.C."/>
            <person name="Klenk H.P."/>
        </authorList>
    </citation>
    <scope>NUCLEOTIDE SEQUENCE [LARGE SCALE GENOMIC DNA]</scope>
    <source>
        <strain evidence="12">ATCC 51133 / DSM 6946 / 5175</strain>
    </source>
</reference>
<dbReference type="CDD" id="cd01558">
    <property type="entry name" value="D-AAT_like"/>
    <property type="match status" value="1"/>
</dbReference>
<comment type="catalytic activity">
    <reaction evidence="8">
        <text>L-valine + 2-oxoglutarate = 3-methyl-2-oxobutanoate + L-glutamate</text>
        <dbReference type="Rhea" id="RHEA:24813"/>
        <dbReference type="ChEBI" id="CHEBI:11851"/>
        <dbReference type="ChEBI" id="CHEBI:16810"/>
        <dbReference type="ChEBI" id="CHEBI:29985"/>
        <dbReference type="ChEBI" id="CHEBI:57762"/>
        <dbReference type="EC" id="2.6.1.42"/>
    </reaction>
</comment>
<dbReference type="EMBL" id="CP001816">
    <property type="protein sequence ID" value="ACZ12233.1"/>
    <property type="molecule type" value="Genomic_DNA"/>
</dbReference>
<comment type="pathway">
    <text evidence="2">Amino-acid biosynthesis; L-isoleucine biosynthesis; L-isoleucine from 2-oxobutanoate: step 4/4.</text>
</comment>
<dbReference type="GO" id="GO:0004084">
    <property type="term" value="F:branched-chain-amino-acid transaminase activity"/>
    <property type="evidence" value="ECO:0007669"/>
    <property type="project" value="UniProtKB-EC"/>
</dbReference>
<keyword evidence="7" id="KW-0663">Pyridoxal phosphate</keyword>
<dbReference type="SUPFAM" id="SSF56752">
    <property type="entry name" value="D-aminoacid aminotransferase-like PLP-dependent enzymes"/>
    <property type="match status" value="1"/>
</dbReference>
<comment type="catalytic activity">
    <reaction evidence="9">
        <text>L-isoleucine + 2-oxoglutarate = (S)-3-methyl-2-oxopentanoate + L-glutamate</text>
        <dbReference type="Rhea" id="RHEA:24801"/>
        <dbReference type="ChEBI" id="CHEBI:16810"/>
        <dbReference type="ChEBI" id="CHEBI:29985"/>
        <dbReference type="ChEBI" id="CHEBI:35146"/>
        <dbReference type="ChEBI" id="CHEBI:58045"/>
        <dbReference type="EC" id="2.6.1.42"/>
    </reaction>
</comment>
<dbReference type="InterPro" id="IPR043132">
    <property type="entry name" value="BCAT-like_C"/>
</dbReference>
<comment type="pathway">
    <text evidence="3">Amino-acid biosynthesis; L-valine biosynthesis; L-valine from pyruvate: step 4/4.</text>
</comment>
<evidence type="ECO:0000256" key="6">
    <source>
        <dbReference type="ARBA" id="ARBA00013053"/>
    </source>
</evidence>
<dbReference type="PANTHER" id="PTHR42743:SF11">
    <property type="entry name" value="AMINODEOXYCHORISMATE LYASE"/>
    <property type="match status" value="1"/>
</dbReference>